<evidence type="ECO:0008006" key="3">
    <source>
        <dbReference type="Google" id="ProtNLM"/>
    </source>
</evidence>
<organism evidence="1 2">
    <name type="scientific">Dendrothele bispora (strain CBS 962.96)</name>
    <dbReference type="NCBI Taxonomy" id="1314807"/>
    <lineage>
        <taxon>Eukaryota</taxon>
        <taxon>Fungi</taxon>
        <taxon>Dikarya</taxon>
        <taxon>Basidiomycota</taxon>
        <taxon>Agaricomycotina</taxon>
        <taxon>Agaricomycetes</taxon>
        <taxon>Agaricomycetidae</taxon>
        <taxon>Agaricales</taxon>
        <taxon>Agaricales incertae sedis</taxon>
        <taxon>Dendrothele</taxon>
    </lineage>
</organism>
<dbReference type="Proteomes" id="UP000297245">
    <property type="component" value="Unassembled WGS sequence"/>
</dbReference>
<keyword evidence="2" id="KW-1185">Reference proteome</keyword>
<evidence type="ECO:0000313" key="2">
    <source>
        <dbReference type="Proteomes" id="UP000297245"/>
    </source>
</evidence>
<protein>
    <recommendedName>
        <fullName evidence="3">F-box domain-containing protein</fullName>
    </recommendedName>
</protein>
<dbReference type="AlphaFoldDB" id="A0A4S8M5B8"/>
<accession>A0A4S8M5B8</accession>
<evidence type="ECO:0000313" key="1">
    <source>
        <dbReference type="EMBL" id="THU97419.1"/>
    </source>
</evidence>
<gene>
    <name evidence="1" type="ORF">K435DRAFT_838643</name>
</gene>
<reference evidence="1 2" key="1">
    <citation type="journal article" date="2019" name="Nat. Ecol. Evol.">
        <title>Megaphylogeny resolves global patterns of mushroom evolution.</title>
        <authorList>
            <person name="Varga T."/>
            <person name="Krizsan K."/>
            <person name="Foldi C."/>
            <person name="Dima B."/>
            <person name="Sanchez-Garcia M."/>
            <person name="Sanchez-Ramirez S."/>
            <person name="Szollosi G.J."/>
            <person name="Szarkandi J.G."/>
            <person name="Papp V."/>
            <person name="Albert L."/>
            <person name="Andreopoulos W."/>
            <person name="Angelini C."/>
            <person name="Antonin V."/>
            <person name="Barry K.W."/>
            <person name="Bougher N.L."/>
            <person name="Buchanan P."/>
            <person name="Buyck B."/>
            <person name="Bense V."/>
            <person name="Catcheside P."/>
            <person name="Chovatia M."/>
            <person name="Cooper J."/>
            <person name="Damon W."/>
            <person name="Desjardin D."/>
            <person name="Finy P."/>
            <person name="Geml J."/>
            <person name="Haridas S."/>
            <person name="Hughes K."/>
            <person name="Justo A."/>
            <person name="Karasinski D."/>
            <person name="Kautmanova I."/>
            <person name="Kiss B."/>
            <person name="Kocsube S."/>
            <person name="Kotiranta H."/>
            <person name="LaButti K.M."/>
            <person name="Lechner B.E."/>
            <person name="Liimatainen K."/>
            <person name="Lipzen A."/>
            <person name="Lukacs Z."/>
            <person name="Mihaltcheva S."/>
            <person name="Morgado L.N."/>
            <person name="Niskanen T."/>
            <person name="Noordeloos M.E."/>
            <person name="Ohm R.A."/>
            <person name="Ortiz-Santana B."/>
            <person name="Ovrebo C."/>
            <person name="Racz N."/>
            <person name="Riley R."/>
            <person name="Savchenko A."/>
            <person name="Shiryaev A."/>
            <person name="Soop K."/>
            <person name="Spirin V."/>
            <person name="Szebenyi C."/>
            <person name="Tomsovsky M."/>
            <person name="Tulloss R.E."/>
            <person name="Uehling J."/>
            <person name="Grigoriev I.V."/>
            <person name="Vagvolgyi C."/>
            <person name="Papp T."/>
            <person name="Martin F.M."/>
            <person name="Miettinen O."/>
            <person name="Hibbett D.S."/>
            <person name="Nagy L.G."/>
        </authorList>
    </citation>
    <scope>NUCLEOTIDE SEQUENCE [LARGE SCALE GENOMIC DNA]</scope>
    <source>
        <strain evidence="1 2">CBS 962.96</strain>
    </source>
</reference>
<proteinExistence type="predicted"/>
<sequence length="223" mass="25047">MDGRTWTHVTLDAPGRTWTLDAPWTHHMDAKIWVPRLKRLEVRGCVLGEGDLMDILKRTPSLERLTFYECQEEPTGIGGEDAEEEEMVQGRSHSGEVVPLIATTKSLLISLASRDVPRLLPSLWMLNITIPTLAIPDYLFPVIETRWIPSESSQSHVATMSDSRSACLGTVTVQVPMRGDRMSIDDDNGSDIGMEIRRRLRDRLDGVLRGGFRLRVDDLKPGT</sequence>
<name>A0A4S8M5B8_DENBC</name>
<dbReference type="EMBL" id="ML179156">
    <property type="protein sequence ID" value="THU97419.1"/>
    <property type="molecule type" value="Genomic_DNA"/>
</dbReference>